<dbReference type="EMBL" id="CP002538">
    <property type="protein sequence ID" value="ADY27430.1"/>
    <property type="molecule type" value="Genomic_DNA"/>
</dbReference>
<accession>F0RQ71</accession>
<geneLocation type="plasmid" evidence="2 3">
    <name>pDEIPR02</name>
</geneLocation>
<feature type="compositionally biased region" description="Basic and acidic residues" evidence="1">
    <location>
        <begin position="279"/>
        <end position="299"/>
    </location>
</feature>
<organism evidence="2 3">
    <name type="scientific">Deinococcus proteolyticus (strain ATCC 35074 / DSM 20540 / JCM 6276 / NBRC 101906 / NCIMB 13154 / VKM Ac-1939 / CCM 2703 / MRP)</name>
    <dbReference type="NCBI Taxonomy" id="693977"/>
    <lineage>
        <taxon>Bacteria</taxon>
        <taxon>Thermotogati</taxon>
        <taxon>Deinococcota</taxon>
        <taxon>Deinococci</taxon>
        <taxon>Deinococcales</taxon>
        <taxon>Deinococcaceae</taxon>
        <taxon>Deinococcus</taxon>
    </lineage>
</organism>
<reference evidence="3" key="1">
    <citation type="submission" date="2011-02" db="EMBL/GenBank/DDBJ databases">
        <title>The complete sequence of plasmid2 of Deinococcus proteolyticus DSM 20540.</title>
        <authorList>
            <consortium name="US DOE Joint Genome Institute (JGI-PGF)"/>
            <person name="Lucas S."/>
            <person name="Copeland A."/>
            <person name="Lapidus A."/>
            <person name="Bruce D."/>
            <person name="Goodwin L."/>
            <person name="Pitluck S."/>
            <person name="Kyrpides N."/>
            <person name="Mavromatis K."/>
            <person name="Pagani I."/>
            <person name="Ivanova N."/>
            <person name="Ovchinnikova G."/>
            <person name="Zeytun A."/>
            <person name="Detter J.C."/>
            <person name="Han C."/>
            <person name="Land M."/>
            <person name="Hauser L."/>
            <person name="Markowitz V."/>
            <person name="Cheng J.-F."/>
            <person name="Hugenholtz P."/>
            <person name="Woyke T."/>
            <person name="Wu D."/>
            <person name="Pukall R."/>
            <person name="Steenblock K."/>
            <person name="Brambilla E."/>
            <person name="Klenk H.-P."/>
            <person name="Eisen J.A."/>
        </authorList>
    </citation>
    <scope>NUCLEOTIDE SEQUENCE [LARGE SCALE GENOMIC DNA]</scope>
    <source>
        <strain evidence="3">ATCC 35074 / DSM 20540 / JCM 6276 / NBRC 101906 / NCIMB 13154 / VKM Ac-1939 / CCM 2703 / MRP</strain>
        <plasmid evidence="3">Plasmid pDEIPR02</plasmid>
    </source>
</reference>
<protein>
    <submittedName>
        <fullName evidence="2">Uncharacterized protein</fullName>
    </submittedName>
</protein>
<gene>
    <name evidence="2" type="ordered locus">Deipr_2305</name>
</gene>
<sequence>MNNVTNTAPAPLALPSPLDAALKRLRDAAQHHNTWTVPHSQDNERPISVSAEGEHIVLRSEDREERFTADGLIIHGRGGSFNLEYAQDEAMALDTVMPLNRPVDLLGSEGEGHMARLYRWLAEAGFTVHSSWMRRWRYHFMAWLLRASRVEADGRETVLWFTEREADWEGGSDELYAGTHWLATFLSPHDQESWALFSMTDEELRADEQTYGITLTPQPDALEMYGWRLSHAALDALIQAAQNGTLKDAAIPDGVPSSFYRENLYLQHVLHRVSREEAIQERQRQEQERQERERQERQRLSQSPVTVTHGGETDPDDLPF</sequence>
<feature type="region of interest" description="Disordered" evidence="1">
    <location>
        <begin position="279"/>
        <end position="320"/>
    </location>
</feature>
<name>F0RQ71_DEIPM</name>
<keyword evidence="2" id="KW-0614">Plasmid</keyword>
<dbReference type="KEGG" id="dpt:Deipr_2305"/>
<evidence type="ECO:0000313" key="2">
    <source>
        <dbReference type="EMBL" id="ADY27430.1"/>
    </source>
</evidence>
<dbReference type="AlphaFoldDB" id="F0RQ71"/>
<evidence type="ECO:0000313" key="3">
    <source>
        <dbReference type="Proteomes" id="UP000007718"/>
    </source>
</evidence>
<evidence type="ECO:0000256" key="1">
    <source>
        <dbReference type="SAM" id="MobiDB-lite"/>
    </source>
</evidence>
<proteinExistence type="predicted"/>
<dbReference type="RefSeq" id="WP_013615784.1">
    <property type="nucleotide sequence ID" value="NC_015162.1"/>
</dbReference>
<dbReference type="Proteomes" id="UP000007718">
    <property type="component" value="Plasmid pDEIPR02"/>
</dbReference>
<reference evidence="2 3" key="2">
    <citation type="journal article" date="2012" name="Stand. Genomic Sci.">
        <title>Complete genome sequence of the orange-red pigmented, radioresistant Deinococcus proteolyticus type strain (MRP(T)).</title>
        <authorList>
            <person name="Copeland A."/>
            <person name="Zeytun A."/>
            <person name="Yassawong M."/>
            <person name="Nolan M."/>
            <person name="Lucas S."/>
            <person name="Hammon N."/>
            <person name="Deshpande S."/>
            <person name="Cheng J.F."/>
            <person name="Han C."/>
            <person name="Tapia R."/>
            <person name="Goodwin L.A."/>
            <person name="Pitluck S."/>
            <person name="Mavromatis K."/>
            <person name="Liolios K."/>
            <person name="Pagani I."/>
            <person name="Ivanova N."/>
            <person name="Mikhailova N."/>
            <person name="Pati A."/>
            <person name="Chen A."/>
            <person name="Palaniappan K."/>
            <person name="Land M."/>
            <person name="Hauser L."/>
            <person name="Jeffries C.D."/>
            <person name="Brambilla E.M."/>
            <person name="Rohde M."/>
            <person name="Sikorski J."/>
            <person name="Pukall R."/>
            <person name="Goker M."/>
            <person name="Detter J.C."/>
            <person name="Woyke T."/>
            <person name="Bristow J."/>
            <person name="Eisen J.A."/>
            <person name="Markowitz V."/>
            <person name="Hugenholtz P."/>
            <person name="Kyrpides N.C."/>
            <person name="Klenk H.P."/>
            <person name="Lapidus A."/>
        </authorList>
    </citation>
    <scope>NUCLEOTIDE SEQUENCE [LARGE SCALE GENOMIC DNA]</scope>
    <source>
        <strain evidence="3">ATCC 35074 / DSM 20540 / JCM 6276 / NBRC 101906 / NCIMB 13154 / VKM Ac-1939 / CCM 2703 / MRP</strain>
        <plasmid evidence="3">Plasmid pDEIPR02</plasmid>
    </source>
</reference>
<dbReference type="HOGENOM" id="CLU_867978_0_0_0"/>
<keyword evidence="3" id="KW-1185">Reference proteome</keyword>